<dbReference type="EMBL" id="QVQT01000004">
    <property type="protein sequence ID" value="RFU16284.1"/>
    <property type="molecule type" value="Genomic_DNA"/>
</dbReference>
<proteinExistence type="predicted"/>
<gene>
    <name evidence="3" type="ORF">D0Y96_12875</name>
</gene>
<evidence type="ECO:0000313" key="3">
    <source>
        <dbReference type="EMBL" id="RFU16284.1"/>
    </source>
</evidence>
<feature type="signal peptide" evidence="2">
    <location>
        <begin position="1"/>
        <end position="21"/>
    </location>
</feature>
<evidence type="ECO:0000313" key="4">
    <source>
        <dbReference type="Proteomes" id="UP000264702"/>
    </source>
</evidence>
<evidence type="ECO:0000256" key="2">
    <source>
        <dbReference type="SAM" id="SignalP"/>
    </source>
</evidence>
<protein>
    <submittedName>
        <fullName evidence="3">Uncharacterized protein</fullName>
    </submittedName>
</protein>
<accession>A0A372IN16</accession>
<dbReference type="RefSeq" id="WP_147325051.1">
    <property type="nucleotide sequence ID" value="NZ_QVQT02000004.1"/>
</dbReference>
<dbReference type="AlphaFoldDB" id="A0A372IN16"/>
<dbReference type="Proteomes" id="UP000264702">
    <property type="component" value="Unassembled WGS sequence"/>
</dbReference>
<organism evidence="3 4">
    <name type="scientific">Paracidobacterium acidisoli</name>
    <dbReference type="NCBI Taxonomy" id="2303751"/>
    <lineage>
        <taxon>Bacteria</taxon>
        <taxon>Pseudomonadati</taxon>
        <taxon>Acidobacteriota</taxon>
        <taxon>Terriglobia</taxon>
        <taxon>Terriglobales</taxon>
        <taxon>Acidobacteriaceae</taxon>
        <taxon>Paracidobacterium</taxon>
    </lineage>
</organism>
<reference evidence="3 4" key="1">
    <citation type="submission" date="2018-08" db="EMBL/GenBank/DDBJ databases">
        <title>Acidipila sp. 4G-K13, an acidobacterium isolated from forest soil.</title>
        <authorList>
            <person name="Gao Z.-H."/>
            <person name="Qiu L.-H."/>
        </authorList>
    </citation>
    <scope>NUCLEOTIDE SEQUENCE [LARGE SCALE GENOMIC DNA]</scope>
    <source>
        <strain evidence="3 4">4G-K13</strain>
    </source>
</reference>
<dbReference type="OrthoDB" id="121781at2"/>
<sequence>MTRLTRRIVFPAALFAFTAFTACSRSGGNSSATAAPAPQPKVSTTSVIDQDRQDLDQIPPPAKSRYMGIHTLQSWNNPFLIVSRSNVTLRVIYPEPGGSDITPDNLLRPAGARKRELTLRLSDLPEALSALPENMWPYGRVIAIEEDPAASRADRPQVRRNVEAAMQMLNDLGVVAYEWPGSGPLR</sequence>
<keyword evidence="2" id="KW-0732">Signal</keyword>
<dbReference type="PROSITE" id="PS51257">
    <property type="entry name" value="PROKAR_LIPOPROTEIN"/>
    <property type="match status" value="1"/>
</dbReference>
<name>A0A372IN16_9BACT</name>
<feature type="region of interest" description="Disordered" evidence="1">
    <location>
        <begin position="28"/>
        <end position="62"/>
    </location>
</feature>
<keyword evidence="4" id="KW-1185">Reference proteome</keyword>
<feature type="chain" id="PRO_5016853572" evidence="2">
    <location>
        <begin position="22"/>
        <end position="186"/>
    </location>
</feature>
<evidence type="ECO:0000256" key="1">
    <source>
        <dbReference type="SAM" id="MobiDB-lite"/>
    </source>
</evidence>
<comment type="caution">
    <text evidence="3">The sequence shown here is derived from an EMBL/GenBank/DDBJ whole genome shotgun (WGS) entry which is preliminary data.</text>
</comment>